<dbReference type="EMBL" id="DACSUM010000058">
    <property type="protein sequence ID" value="HAT3584466.1"/>
    <property type="molecule type" value="Genomic_DNA"/>
</dbReference>
<reference evidence="1" key="1">
    <citation type="journal article" date="2018" name="Genome Biol.">
        <title>SKESA: strategic k-mer extension for scrupulous assemblies.</title>
        <authorList>
            <person name="Souvorov A."/>
            <person name="Agarwala R."/>
            <person name="Lipman D.J."/>
        </authorList>
    </citation>
    <scope>NUCLEOTIDE SEQUENCE</scope>
    <source>
        <strain evidence="1">CAVp300</strain>
    </source>
</reference>
<name>A0A9P3TD05_KLUIN</name>
<dbReference type="RefSeq" id="WP_047370567.1">
    <property type="nucleotide sequence ID" value="NZ_CABMNU010000005.1"/>
</dbReference>
<gene>
    <name evidence="1" type="ORF">I8531_004849</name>
</gene>
<protein>
    <submittedName>
        <fullName evidence="1">Uncharacterized protein</fullName>
    </submittedName>
</protein>
<accession>A0A9P3TD05</accession>
<comment type="caution">
    <text evidence="1">The sequence shown here is derived from an EMBL/GenBank/DDBJ whole genome shotgun (WGS) entry which is preliminary data.</text>
</comment>
<dbReference type="AlphaFoldDB" id="A0A9P3TD05"/>
<proteinExistence type="predicted"/>
<evidence type="ECO:0000313" key="1">
    <source>
        <dbReference type="EMBL" id="HAT3584466.1"/>
    </source>
</evidence>
<sequence>MSLDFVLVKAKGVVNSIGELEQDSSFSRANYKAYAEQLFPGLIWQADDSAIVGEAGMFIEVSLSDATLHLGLRGRGDILTAISKIAVEAAMAGIVVIDVQTSDILTVEALRSSDYLSWYRSIFGVNQL</sequence>
<dbReference type="Proteomes" id="UP000867740">
    <property type="component" value="Unassembled WGS sequence"/>
</dbReference>
<reference evidence="1" key="2">
    <citation type="submission" date="2020-10" db="EMBL/GenBank/DDBJ databases">
        <authorList>
            <consortium name="NCBI Pathogen Detection Project"/>
        </authorList>
    </citation>
    <scope>NUCLEOTIDE SEQUENCE</scope>
    <source>
        <strain evidence="1">CAVp300</strain>
    </source>
</reference>
<evidence type="ECO:0000313" key="2">
    <source>
        <dbReference type="Proteomes" id="UP000867740"/>
    </source>
</evidence>
<organism evidence="1 2">
    <name type="scientific">Kluyvera intermedia</name>
    <name type="common">Enterobacter intermedius</name>
    <dbReference type="NCBI Taxonomy" id="61648"/>
    <lineage>
        <taxon>Bacteria</taxon>
        <taxon>Pseudomonadati</taxon>
        <taxon>Pseudomonadota</taxon>
        <taxon>Gammaproteobacteria</taxon>
        <taxon>Enterobacterales</taxon>
        <taxon>Enterobacteriaceae</taxon>
        <taxon>Kluyvera</taxon>
    </lineage>
</organism>